<dbReference type="Gene3D" id="2.60.120.620">
    <property type="entry name" value="q2cbj1_9rhob like domain"/>
    <property type="match status" value="1"/>
</dbReference>
<dbReference type="GO" id="GO:0005506">
    <property type="term" value="F:iron ion binding"/>
    <property type="evidence" value="ECO:0007669"/>
    <property type="project" value="InterPro"/>
</dbReference>
<dbReference type="EMBL" id="MH179472">
    <property type="protein sequence ID" value="AWH14624.1"/>
    <property type="molecule type" value="Genomic_DNA"/>
</dbReference>
<evidence type="ECO:0000256" key="1">
    <source>
        <dbReference type="ARBA" id="ARBA00001961"/>
    </source>
</evidence>
<dbReference type="InterPro" id="IPR005123">
    <property type="entry name" value="Oxoglu/Fe-dep_dioxygenase_dom"/>
</dbReference>
<accession>A0A2S1PDI6</accession>
<comment type="cofactor">
    <cofactor evidence="1">
        <name>L-ascorbate</name>
        <dbReference type="ChEBI" id="CHEBI:38290"/>
    </cofactor>
</comment>
<keyword evidence="5" id="KW-0408">Iron</keyword>
<evidence type="ECO:0000256" key="5">
    <source>
        <dbReference type="ARBA" id="ARBA00023004"/>
    </source>
</evidence>
<evidence type="ECO:0000256" key="4">
    <source>
        <dbReference type="ARBA" id="ARBA00023002"/>
    </source>
</evidence>
<evidence type="ECO:0000259" key="6">
    <source>
        <dbReference type="PROSITE" id="PS51471"/>
    </source>
</evidence>
<evidence type="ECO:0000313" key="7">
    <source>
        <dbReference type="EMBL" id="AWH14624.1"/>
    </source>
</evidence>
<dbReference type="GO" id="GO:0031418">
    <property type="term" value="F:L-ascorbic acid binding"/>
    <property type="evidence" value="ECO:0007669"/>
    <property type="project" value="InterPro"/>
</dbReference>
<keyword evidence="8" id="KW-1185">Reference proteome</keyword>
<keyword evidence="3" id="KW-0223">Dioxygenase</keyword>
<dbReference type="KEGG" id="vg:54991709"/>
<dbReference type="GO" id="GO:0051213">
    <property type="term" value="F:dioxygenase activity"/>
    <property type="evidence" value="ECO:0007669"/>
    <property type="project" value="UniProtKB-KW"/>
</dbReference>
<keyword evidence="2" id="KW-0479">Metal-binding</keyword>
<dbReference type="PROSITE" id="PS51471">
    <property type="entry name" value="FE2OG_OXY"/>
    <property type="match status" value="1"/>
</dbReference>
<protein>
    <recommendedName>
        <fullName evidence="6">Fe2OG dioxygenase domain-containing protein</fullName>
    </recommendedName>
</protein>
<dbReference type="GeneID" id="54991709"/>
<reference evidence="7" key="1">
    <citation type="submission" date="2018-03" db="EMBL/GenBank/DDBJ databases">
        <authorList>
            <person name="Kolsut J."/>
            <person name="Wojcik E."/>
            <person name="Wojtasik A."/>
            <person name="Dastych J."/>
        </authorList>
    </citation>
    <scope>NUCLEOTIDE SEQUENCE</scope>
</reference>
<evidence type="ECO:0000256" key="2">
    <source>
        <dbReference type="ARBA" id="ARBA00022723"/>
    </source>
</evidence>
<dbReference type="GO" id="GO:0016705">
    <property type="term" value="F:oxidoreductase activity, acting on paired donors, with incorporation or reduction of molecular oxygen"/>
    <property type="evidence" value="ECO:0007669"/>
    <property type="project" value="InterPro"/>
</dbReference>
<dbReference type="InterPro" id="IPR006620">
    <property type="entry name" value="Pro_4_hyd_alph"/>
</dbReference>
<evidence type="ECO:0000256" key="3">
    <source>
        <dbReference type="ARBA" id="ARBA00022964"/>
    </source>
</evidence>
<organism evidence="7 8">
    <name type="scientific">Pseudomonas phage 22PfluR64PP</name>
    <dbReference type="NCBI Taxonomy" id="2163970"/>
    <lineage>
        <taxon>Viruses</taxon>
        <taxon>Duplodnaviria</taxon>
        <taxon>Heunggongvirae</taxon>
        <taxon>Uroviricota</taxon>
        <taxon>Caudoviricetes</taxon>
        <taxon>Autographivirales</taxon>
        <taxon>Autotranscriptaviridae</taxon>
        <taxon>Studiervirinae</taxon>
        <taxon>Pfluvirus</taxon>
        <taxon>Pfluvirus pv22PfluR64PP</taxon>
        <taxon>Pifdecavirus pv22PfluR64PP</taxon>
    </lineage>
</organism>
<dbReference type="RefSeq" id="YP_009801199.1">
    <property type="nucleotide sequence ID" value="NC_047965.1"/>
</dbReference>
<dbReference type="Proteomes" id="UP000246834">
    <property type="component" value="Segment"/>
</dbReference>
<reference evidence="7" key="2">
    <citation type="submission" date="2018-11" db="EMBL/GenBank/DDBJ databases">
        <title>Complete genome sequences of new Aeromonas and Pseudomonas phages promising in phage therapy dedicated to aquaculture.</title>
        <authorList>
            <person name="Stanczyk M."/>
        </authorList>
    </citation>
    <scope>NUCLEOTIDE SEQUENCE</scope>
</reference>
<evidence type="ECO:0000313" key="8">
    <source>
        <dbReference type="Proteomes" id="UP000246834"/>
    </source>
</evidence>
<name>A0A2S1PDI6_9CAUD</name>
<feature type="domain" description="Fe2OG dioxygenase" evidence="6">
    <location>
        <begin position="144"/>
        <end position="236"/>
    </location>
</feature>
<keyword evidence="4" id="KW-0560">Oxidoreductase</keyword>
<proteinExistence type="predicted"/>
<sequence length="238" mass="26773">MSEQLILKDPQVGVATAIHYAEGIWQARFLLDEMIDHMDTYGPLLIGRDFSPESEWGRFFDQHVHQYADGVWAVRYLHPDYCDKLVSELVGAQYSFNDLEPVDAQIPEVVLEQICPSLWFALRGLFDGYIKKLSQVLMGLELGECVSIQAAQYTPDNTPHGCWHTDRDSEVTLVVALSDSHSGGGTQVYRGPLQEPTVVPQLAKGWAMLFAGRTNEHMGLPVTAGTRNLLVHWYKLEN</sequence>
<dbReference type="SMART" id="SM00702">
    <property type="entry name" value="P4Hc"/>
    <property type="match status" value="1"/>
</dbReference>